<dbReference type="InterPro" id="IPR041881">
    <property type="entry name" value="PqqD_sf"/>
</dbReference>
<dbReference type="InterPro" id="IPR022479">
    <property type="entry name" value="PqqD_bac"/>
</dbReference>
<name>A0A537JHJ5_9BACT</name>
<evidence type="ECO:0000256" key="2">
    <source>
        <dbReference type="ARBA" id="ARBA00011741"/>
    </source>
</evidence>
<keyword evidence="3" id="KW-0884">PQQ biosynthesis</keyword>
<dbReference type="AlphaFoldDB" id="A0A537JHJ5"/>
<proteinExistence type="predicted"/>
<reference evidence="4 5" key="1">
    <citation type="journal article" date="2019" name="Nat. Microbiol.">
        <title>Mediterranean grassland soil C-N compound turnover is dependent on rainfall and depth, and is mediated by genomically divergent microorganisms.</title>
        <authorList>
            <person name="Diamond S."/>
            <person name="Andeer P.F."/>
            <person name="Li Z."/>
            <person name="Crits-Christoph A."/>
            <person name="Burstein D."/>
            <person name="Anantharaman K."/>
            <person name="Lane K.R."/>
            <person name="Thomas B.C."/>
            <person name="Pan C."/>
            <person name="Northen T.R."/>
            <person name="Banfield J.F."/>
        </authorList>
    </citation>
    <scope>NUCLEOTIDE SEQUENCE [LARGE SCALE GENOMIC DNA]</scope>
    <source>
        <strain evidence="4">NP_7</strain>
    </source>
</reference>
<dbReference type="Pfam" id="PF05402">
    <property type="entry name" value="PqqD"/>
    <property type="match status" value="1"/>
</dbReference>
<dbReference type="Gene3D" id="1.10.10.1150">
    <property type="entry name" value="Coenzyme PQQ synthesis protein D (PqqD)"/>
    <property type="match status" value="1"/>
</dbReference>
<evidence type="ECO:0000256" key="1">
    <source>
        <dbReference type="ARBA" id="ARBA00004886"/>
    </source>
</evidence>
<comment type="subunit">
    <text evidence="2">Monomer. Interacts with PqqE.</text>
</comment>
<dbReference type="UniPathway" id="UPA00539"/>
<accession>A0A537JHJ5</accession>
<dbReference type="EMBL" id="VBAO01000100">
    <property type="protein sequence ID" value="TMI82950.1"/>
    <property type="molecule type" value="Genomic_DNA"/>
</dbReference>
<comment type="caution">
    <text evidence="4">The sequence shown here is derived from an EMBL/GenBank/DDBJ whole genome shotgun (WGS) entry which is preliminary data.</text>
</comment>
<gene>
    <name evidence="4" type="primary">pqqD</name>
    <name evidence="4" type="ORF">E6H04_03825</name>
</gene>
<dbReference type="Proteomes" id="UP000320048">
    <property type="component" value="Unassembled WGS sequence"/>
</dbReference>
<dbReference type="GO" id="GO:0018189">
    <property type="term" value="P:pyrroloquinoline quinone biosynthetic process"/>
    <property type="evidence" value="ECO:0007669"/>
    <property type="project" value="UniProtKB-UniPathway"/>
</dbReference>
<evidence type="ECO:0000313" key="5">
    <source>
        <dbReference type="Proteomes" id="UP000320048"/>
    </source>
</evidence>
<dbReference type="GO" id="GO:0048038">
    <property type="term" value="F:quinone binding"/>
    <property type="evidence" value="ECO:0007669"/>
    <property type="project" value="InterPro"/>
</dbReference>
<dbReference type="InterPro" id="IPR008792">
    <property type="entry name" value="PQQD"/>
</dbReference>
<evidence type="ECO:0000256" key="3">
    <source>
        <dbReference type="ARBA" id="ARBA00022905"/>
    </source>
</evidence>
<organism evidence="4 5">
    <name type="scientific">Candidatus Segetimicrobium genomatis</name>
    <dbReference type="NCBI Taxonomy" id="2569760"/>
    <lineage>
        <taxon>Bacteria</taxon>
        <taxon>Bacillati</taxon>
        <taxon>Candidatus Sysuimicrobiota</taxon>
        <taxon>Candidatus Sysuimicrobiia</taxon>
        <taxon>Candidatus Sysuimicrobiales</taxon>
        <taxon>Candidatus Segetimicrobiaceae</taxon>
        <taxon>Candidatus Segetimicrobium</taxon>
    </lineage>
</organism>
<evidence type="ECO:0000313" key="4">
    <source>
        <dbReference type="EMBL" id="TMI82950.1"/>
    </source>
</evidence>
<sequence>MSGHDPTQDGRPKLRASVKMRYDPVRKRFVLLLPEKAVLLSETAAEILQLCDGGSTVAELIADLERKYPTAELRADVVEFLAQAVSKRWVEWVLPA</sequence>
<dbReference type="NCBIfam" id="TIGR03859">
    <property type="entry name" value="PQQ_PqqD"/>
    <property type="match status" value="1"/>
</dbReference>
<protein>
    <submittedName>
        <fullName evidence="4">Pyrroloquinoline quinone biosynthesis peptide chaperone PqqD</fullName>
    </submittedName>
</protein>
<comment type="pathway">
    <text evidence="1">Cofactor biosynthesis; pyrroloquinoline quinone biosynthesis.</text>
</comment>